<keyword evidence="1" id="KW-1133">Transmembrane helix</keyword>
<organism evidence="2 3">
    <name type="scientific">Mesorhabditis belari</name>
    <dbReference type="NCBI Taxonomy" id="2138241"/>
    <lineage>
        <taxon>Eukaryota</taxon>
        <taxon>Metazoa</taxon>
        <taxon>Ecdysozoa</taxon>
        <taxon>Nematoda</taxon>
        <taxon>Chromadorea</taxon>
        <taxon>Rhabditida</taxon>
        <taxon>Rhabditina</taxon>
        <taxon>Rhabditomorpha</taxon>
        <taxon>Rhabditoidea</taxon>
        <taxon>Rhabditidae</taxon>
        <taxon>Mesorhabditinae</taxon>
        <taxon>Mesorhabditis</taxon>
    </lineage>
</organism>
<proteinExistence type="predicted"/>
<feature type="transmembrane region" description="Helical" evidence="1">
    <location>
        <begin position="94"/>
        <end position="119"/>
    </location>
</feature>
<keyword evidence="1" id="KW-0812">Transmembrane</keyword>
<dbReference type="Proteomes" id="UP000887575">
    <property type="component" value="Unassembled WGS sequence"/>
</dbReference>
<dbReference type="WBParaSite" id="MBELARI_LOCUS11139">
    <property type="protein sequence ID" value="MBELARI_LOCUS11139"/>
    <property type="gene ID" value="MBELARI_LOCUS11139"/>
</dbReference>
<name>A0AAF3J1Y2_9BILA</name>
<accession>A0AAF3J1Y2</accession>
<evidence type="ECO:0000313" key="2">
    <source>
        <dbReference type="Proteomes" id="UP000887575"/>
    </source>
</evidence>
<dbReference type="AlphaFoldDB" id="A0AAF3J1Y2"/>
<sequence>MSGPPPAYDEHEKYATSQPEYMATFHSVPTPGSPRTTLRPPGHAIYDHSCSTHPPTHIRSQYECHGTPVYQYRNTLISQPPYLTADQLRRRRRFIVGLIILLLLLPILIFFIVMIVTVWGRKS</sequence>
<keyword evidence="2" id="KW-1185">Reference proteome</keyword>
<protein>
    <submittedName>
        <fullName evidence="3">Uncharacterized protein</fullName>
    </submittedName>
</protein>
<reference evidence="3" key="1">
    <citation type="submission" date="2024-02" db="UniProtKB">
        <authorList>
            <consortium name="WormBaseParasite"/>
        </authorList>
    </citation>
    <scope>IDENTIFICATION</scope>
</reference>
<keyword evidence="1" id="KW-0472">Membrane</keyword>
<evidence type="ECO:0000256" key="1">
    <source>
        <dbReference type="SAM" id="Phobius"/>
    </source>
</evidence>
<evidence type="ECO:0000313" key="3">
    <source>
        <dbReference type="WBParaSite" id="MBELARI_LOCUS11139"/>
    </source>
</evidence>